<evidence type="ECO:0000313" key="3">
    <source>
        <dbReference type="Proteomes" id="UP001274896"/>
    </source>
</evidence>
<reference evidence="2" key="1">
    <citation type="submission" date="2023-06" db="EMBL/GenBank/DDBJ databases">
        <title>Male Hemibagrus guttatus genome.</title>
        <authorList>
            <person name="Bian C."/>
        </authorList>
    </citation>
    <scope>NUCLEOTIDE SEQUENCE</scope>
    <source>
        <strain evidence="2">Male_cb2023</strain>
        <tissue evidence="2">Muscle</tissue>
    </source>
</reference>
<keyword evidence="3" id="KW-1185">Reference proteome</keyword>
<dbReference type="PANTHER" id="PTHR23401">
    <property type="entry name" value="CYCLIN DEPENDANT KINASE-5 ACTIVATOR"/>
    <property type="match status" value="1"/>
</dbReference>
<dbReference type="GO" id="GO:0007411">
    <property type="term" value="P:axon guidance"/>
    <property type="evidence" value="ECO:0007669"/>
    <property type="project" value="TreeGrafter"/>
</dbReference>
<evidence type="ECO:0000313" key="2">
    <source>
        <dbReference type="EMBL" id="KAK3543150.1"/>
    </source>
</evidence>
<dbReference type="GO" id="GO:0016533">
    <property type="term" value="C:protein kinase 5 complex"/>
    <property type="evidence" value="ECO:0007669"/>
    <property type="project" value="InterPro"/>
</dbReference>
<evidence type="ECO:0000256" key="1">
    <source>
        <dbReference type="ARBA" id="ARBA00010175"/>
    </source>
</evidence>
<comment type="caution">
    <text evidence="2">The sequence shown here is derived from an EMBL/GenBank/DDBJ whole genome shotgun (WGS) entry which is preliminary data.</text>
</comment>
<dbReference type="Gene3D" id="1.10.472.10">
    <property type="entry name" value="Cyclin-like"/>
    <property type="match status" value="1"/>
</dbReference>
<dbReference type="GO" id="GO:0030426">
    <property type="term" value="C:growth cone"/>
    <property type="evidence" value="ECO:0007669"/>
    <property type="project" value="TreeGrafter"/>
</dbReference>
<dbReference type="SUPFAM" id="SSF47954">
    <property type="entry name" value="Cyclin-like"/>
    <property type="match status" value="1"/>
</dbReference>
<name>A0AAE0V8K9_9TELE</name>
<comment type="similarity">
    <text evidence="1">Belongs to the cyclin-dependent kinase 5 activator family.</text>
</comment>
<dbReference type="InterPro" id="IPR036915">
    <property type="entry name" value="Cyclin-like_sf"/>
</dbReference>
<sequence>MTTADLYHHPCLILVCSTVFGPDGIIPCCGRRRVCGPVLSFLFEFLIHFLSENKHLKSYAEGIMGTMISVSPVMRDEVDEHKKRSLSKPRLIVTAFGFKMVKQKSAKKVNPHPLSFQTTHINEDLKIPSQSCPPQSGEIKTPQEKLDQAKLPVTKQLEDVQQNQPSRQFLTSPVRIIVQASTGELLVCLGRFLHRRCLKISDLTSNEVIAWFRNVDRTLLMQGWQEEGFITPPILVFVYLLCRGAVREDISSPGELHGVFLTCLYLAYSYLGTEISYPLQPFIIDTNKDVFWMQALGVIDKLSSEMLRINMDPQFFAKVLQELKNEGEMLVFLFLHNV</sequence>
<dbReference type="GO" id="GO:0007420">
    <property type="term" value="P:brain development"/>
    <property type="evidence" value="ECO:0007669"/>
    <property type="project" value="TreeGrafter"/>
</dbReference>
<dbReference type="InterPro" id="IPR004944">
    <property type="entry name" value="CDK5_activator"/>
</dbReference>
<dbReference type="Proteomes" id="UP001274896">
    <property type="component" value="Unassembled WGS sequence"/>
</dbReference>
<gene>
    <name evidence="2" type="ORF">QTP70_011941</name>
</gene>
<dbReference type="GO" id="GO:0061575">
    <property type="term" value="F:cyclin-dependent protein serine/threonine kinase activator activity"/>
    <property type="evidence" value="ECO:0007669"/>
    <property type="project" value="InterPro"/>
</dbReference>
<dbReference type="GO" id="GO:0005737">
    <property type="term" value="C:cytoplasm"/>
    <property type="evidence" value="ECO:0007669"/>
    <property type="project" value="TreeGrafter"/>
</dbReference>
<dbReference type="PANTHER" id="PTHR23401:SF3">
    <property type="entry name" value="CYCLIN-DEPENDENT KINASE 5 ACTIVATOR 2"/>
    <property type="match status" value="1"/>
</dbReference>
<dbReference type="AlphaFoldDB" id="A0AAE0V8K9"/>
<evidence type="ECO:0008006" key="4">
    <source>
        <dbReference type="Google" id="ProtNLM"/>
    </source>
</evidence>
<protein>
    <recommendedName>
        <fullName evidence="4">Cyclin-dependent kinase 5 activator</fullName>
    </recommendedName>
</protein>
<dbReference type="Pfam" id="PF03261">
    <property type="entry name" value="CDK5_activator"/>
    <property type="match status" value="1"/>
</dbReference>
<proteinExistence type="inferred from homology"/>
<accession>A0AAE0V8K9</accession>
<dbReference type="EMBL" id="JAUCMX010000006">
    <property type="protein sequence ID" value="KAK3543150.1"/>
    <property type="molecule type" value="Genomic_DNA"/>
</dbReference>
<dbReference type="GO" id="GO:0019901">
    <property type="term" value="F:protein kinase binding"/>
    <property type="evidence" value="ECO:0007669"/>
    <property type="project" value="TreeGrafter"/>
</dbReference>
<organism evidence="2 3">
    <name type="scientific">Hemibagrus guttatus</name>
    <dbReference type="NCBI Taxonomy" id="175788"/>
    <lineage>
        <taxon>Eukaryota</taxon>
        <taxon>Metazoa</taxon>
        <taxon>Chordata</taxon>
        <taxon>Craniata</taxon>
        <taxon>Vertebrata</taxon>
        <taxon>Euteleostomi</taxon>
        <taxon>Actinopterygii</taxon>
        <taxon>Neopterygii</taxon>
        <taxon>Teleostei</taxon>
        <taxon>Ostariophysi</taxon>
        <taxon>Siluriformes</taxon>
        <taxon>Bagridae</taxon>
        <taxon>Hemibagrus</taxon>
    </lineage>
</organism>